<comment type="cofactor">
    <cofactor evidence="5">
        <name>Co(2+)</name>
        <dbReference type="ChEBI" id="CHEBI:48828"/>
    </cofactor>
    <cofactor evidence="5">
        <name>Zn(2+)</name>
        <dbReference type="ChEBI" id="CHEBI:29105"/>
    </cofactor>
    <cofactor evidence="5">
        <name>Mn(2+)</name>
        <dbReference type="ChEBI" id="CHEBI:29035"/>
    </cofactor>
    <cofactor evidence="5">
        <name>Fe(2+)</name>
        <dbReference type="ChEBI" id="CHEBI:29033"/>
    </cofactor>
    <text evidence="5">Binds 2 divalent metal cations per subunit. Has a high-affinity and a low affinity metal-binding site. The true nature of the physiological cofactor is under debate. The enzyme is active with cobalt, zinc, manganese or divalent iron ions. Most likely, methionine aminopeptidases function as mononuclear Fe(2+)-metalloproteases under physiological conditions, and the catalytically relevant metal-binding site has been assigned to the histidine-containing high-affinity site.</text>
</comment>
<organism evidence="8 9">
    <name type="scientific">Geranomyces variabilis</name>
    <dbReference type="NCBI Taxonomy" id="109894"/>
    <lineage>
        <taxon>Eukaryota</taxon>
        <taxon>Fungi</taxon>
        <taxon>Fungi incertae sedis</taxon>
        <taxon>Chytridiomycota</taxon>
        <taxon>Chytridiomycota incertae sedis</taxon>
        <taxon>Chytridiomycetes</taxon>
        <taxon>Spizellomycetales</taxon>
        <taxon>Powellomycetaceae</taxon>
        <taxon>Geranomyces</taxon>
    </lineage>
</organism>
<feature type="binding site" evidence="5">
    <location>
        <position position="290"/>
    </location>
    <ligand>
        <name>a divalent metal cation</name>
        <dbReference type="ChEBI" id="CHEBI:60240"/>
        <label>2</label>
        <note>catalytic</note>
    </ligand>
</feature>
<comment type="similarity">
    <text evidence="5">Belongs to the peptidase M24A family. Methionine aminopeptidase type 1 subfamily.</text>
</comment>
<feature type="binding site" evidence="5">
    <location>
        <position position="195"/>
    </location>
    <ligand>
        <name>a divalent metal cation</name>
        <dbReference type="ChEBI" id="CHEBI:60240"/>
        <label>2</label>
        <note>catalytic</note>
    </ligand>
</feature>
<comment type="caution">
    <text evidence="8">The sequence shown here is derived from an EMBL/GenBank/DDBJ whole genome shotgun (WGS) entry which is preliminary data.</text>
</comment>
<sequence>MVHRRRLAASSLMLHGCRGHHRLFTWTAGLLQRVRPGPLSPAARRAAFGSYDLILPPPQSLSASVLSAPRLPIPASIPHPEYDRNTGHPLVNLDRPHIKDSAEIAGMRDACALARRMLDYAAGLVGIGVRTDEIDRLVHERIVAAGAYPSPLGYMGYPKSICTSINNVICHGRPLQDGDIVNIDITVYLNGFHGDNSATFLVGNVDEKGQRLVSVTRDALDAAIAVCAPLVAFNEIGRVVSEHASKAGLSSCPDFSGHGIGRQFHEPPMIYHFRNTAPGIMLPGMVFTIEPMLCQGAAGHVRWPDNWTAVTKDGGRSAQFEHTILITPEGSEILTA</sequence>
<feature type="binding site" evidence="5">
    <location>
        <position position="321"/>
    </location>
    <ligand>
        <name>a divalent metal cation</name>
        <dbReference type="ChEBI" id="CHEBI:60240"/>
        <label>2</label>
        <note>catalytic</note>
    </ligand>
</feature>
<evidence type="ECO:0000256" key="2">
    <source>
        <dbReference type="ARBA" id="ARBA00022670"/>
    </source>
</evidence>
<keyword evidence="2 5" id="KW-0645">Protease</keyword>
<feature type="binding site" evidence="5">
    <location>
        <position position="184"/>
    </location>
    <ligand>
        <name>a divalent metal cation</name>
        <dbReference type="ChEBI" id="CHEBI:60240"/>
        <label>1</label>
    </ligand>
</feature>
<dbReference type="CDD" id="cd01086">
    <property type="entry name" value="MetAP1"/>
    <property type="match status" value="1"/>
</dbReference>
<dbReference type="Proteomes" id="UP001212152">
    <property type="component" value="Unassembled WGS sequence"/>
</dbReference>
<dbReference type="InterPro" id="IPR000994">
    <property type="entry name" value="Pept_M24"/>
</dbReference>
<name>A0AAD5XN81_9FUNG</name>
<dbReference type="GO" id="GO:0004239">
    <property type="term" value="F:initiator methionyl aminopeptidase activity"/>
    <property type="evidence" value="ECO:0007669"/>
    <property type="project" value="UniProtKB-UniRule"/>
</dbReference>
<dbReference type="Gene3D" id="3.90.230.10">
    <property type="entry name" value="Creatinase/methionine aminopeptidase superfamily"/>
    <property type="match status" value="1"/>
</dbReference>
<feature type="binding site" evidence="5">
    <location>
        <position position="195"/>
    </location>
    <ligand>
        <name>a divalent metal cation</name>
        <dbReference type="ChEBI" id="CHEBI:60240"/>
        <label>1</label>
    </ligand>
</feature>
<accession>A0AAD5XN81</accession>
<reference evidence="8" key="1">
    <citation type="submission" date="2020-05" db="EMBL/GenBank/DDBJ databases">
        <title>Phylogenomic resolution of chytrid fungi.</title>
        <authorList>
            <person name="Stajich J.E."/>
            <person name="Amses K."/>
            <person name="Simmons R."/>
            <person name="Seto K."/>
            <person name="Myers J."/>
            <person name="Bonds A."/>
            <person name="Quandt C.A."/>
            <person name="Barry K."/>
            <person name="Liu P."/>
            <person name="Grigoriev I."/>
            <person name="Longcore J.E."/>
            <person name="James T.Y."/>
        </authorList>
    </citation>
    <scope>NUCLEOTIDE SEQUENCE</scope>
    <source>
        <strain evidence="8">JEL0379</strain>
    </source>
</reference>
<dbReference type="PANTHER" id="PTHR43330">
    <property type="entry name" value="METHIONINE AMINOPEPTIDASE"/>
    <property type="match status" value="1"/>
</dbReference>
<feature type="binding site" evidence="5">
    <location>
        <position position="171"/>
    </location>
    <ligand>
        <name>substrate</name>
    </ligand>
</feature>
<dbReference type="AlphaFoldDB" id="A0AAD5XN81"/>
<dbReference type="InterPro" id="IPR036005">
    <property type="entry name" value="Creatinase/aminopeptidase-like"/>
</dbReference>
<evidence type="ECO:0000256" key="3">
    <source>
        <dbReference type="ARBA" id="ARBA00022723"/>
    </source>
</evidence>
<evidence type="ECO:0000256" key="4">
    <source>
        <dbReference type="ARBA" id="ARBA00022801"/>
    </source>
</evidence>
<gene>
    <name evidence="8" type="primary">MAP1D</name>
    <name evidence="8" type="ORF">HDU87_001727</name>
</gene>
<dbReference type="SUPFAM" id="SSF55920">
    <property type="entry name" value="Creatinase/aminopeptidase"/>
    <property type="match status" value="1"/>
</dbReference>
<dbReference type="Pfam" id="PF00557">
    <property type="entry name" value="Peptidase_M24"/>
    <property type="match status" value="1"/>
</dbReference>
<evidence type="ECO:0000256" key="5">
    <source>
        <dbReference type="HAMAP-Rule" id="MF_03174"/>
    </source>
</evidence>
<evidence type="ECO:0000313" key="8">
    <source>
        <dbReference type="EMBL" id="KAJ3167216.1"/>
    </source>
</evidence>
<evidence type="ECO:0000313" key="9">
    <source>
        <dbReference type="Proteomes" id="UP001212152"/>
    </source>
</evidence>
<proteinExistence type="inferred from homology"/>
<dbReference type="EC" id="3.4.11.18" evidence="6"/>
<evidence type="ECO:0000256" key="6">
    <source>
        <dbReference type="RuleBase" id="RU003653"/>
    </source>
</evidence>
<dbReference type="HAMAP" id="MF_01974">
    <property type="entry name" value="MetAP_1"/>
    <property type="match status" value="1"/>
</dbReference>
<comment type="catalytic activity">
    <reaction evidence="5 6">
        <text>Release of N-terminal amino acids, preferentially methionine, from peptides and arylamides.</text>
        <dbReference type="EC" id="3.4.11.18"/>
    </reaction>
</comment>
<feature type="domain" description="Peptidase M24" evidence="7">
    <location>
        <begin position="106"/>
        <end position="327"/>
    </location>
</feature>
<evidence type="ECO:0000259" key="7">
    <source>
        <dbReference type="Pfam" id="PF00557"/>
    </source>
</evidence>
<keyword evidence="9" id="KW-1185">Reference proteome</keyword>
<protein>
    <recommendedName>
        <fullName evidence="6">Methionine aminopeptidase</fullName>
        <ecNumber evidence="6">3.4.11.18</ecNumber>
    </recommendedName>
</protein>
<dbReference type="PRINTS" id="PR00599">
    <property type="entry name" value="MAPEPTIDASE"/>
</dbReference>
<keyword evidence="1 5" id="KW-0031">Aminopeptidase</keyword>
<feature type="binding site" evidence="5">
    <location>
        <position position="265"/>
    </location>
    <ligand>
        <name>substrate</name>
    </ligand>
</feature>
<keyword evidence="3 5" id="KW-0479">Metal-binding</keyword>
<dbReference type="NCBIfam" id="TIGR00500">
    <property type="entry name" value="met_pdase_I"/>
    <property type="match status" value="1"/>
</dbReference>
<dbReference type="PANTHER" id="PTHR43330:SF8">
    <property type="entry name" value="METHIONINE AMINOPEPTIDASE 1D, MITOCHONDRIAL"/>
    <property type="match status" value="1"/>
</dbReference>
<dbReference type="GO" id="GO:0070006">
    <property type="term" value="F:metalloaminopeptidase activity"/>
    <property type="evidence" value="ECO:0007669"/>
    <property type="project" value="UniProtKB-UniRule"/>
</dbReference>
<feature type="binding site" evidence="5">
    <location>
        <position position="258"/>
    </location>
    <ligand>
        <name>a divalent metal cation</name>
        <dbReference type="ChEBI" id="CHEBI:60240"/>
        <label>2</label>
        <note>catalytic</note>
    </ligand>
</feature>
<dbReference type="GO" id="GO:0006508">
    <property type="term" value="P:proteolysis"/>
    <property type="evidence" value="ECO:0007669"/>
    <property type="project" value="UniProtKB-KW"/>
</dbReference>
<comment type="function">
    <text evidence="6">Cotranslationally removes the N-terminal methionine from nascent proteins. The N-terminal methionine is often cleaved when the second residue in the primary sequence is small and uncharged (Met-Ala-, Cys, Gly, Pro, Ser, Thr, or Val).</text>
</comment>
<dbReference type="InterPro" id="IPR001714">
    <property type="entry name" value="Pept_M24_MAP"/>
</dbReference>
<dbReference type="EMBL" id="JADGJQ010000147">
    <property type="protein sequence ID" value="KAJ3167216.1"/>
    <property type="molecule type" value="Genomic_DNA"/>
</dbReference>
<dbReference type="PROSITE" id="PS00680">
    <property type="entry name" value="MAP_1"/>
    <property type="match status" value="1"/>
</dbReference>
<evidence type="ECO:0000256" key="1">
    <source>
        <dbReference type="ARBA" id="ARBA00022438"/>
    </source>
</evidence>
<dbReference type="InterPro" id="IPR002467">
    <property type="entry name" value="Pept_M24A_MAP1"/>
</dbReference>
<feature type="binding site" evidence="5">
    <location>
        <position position="321"/>
    </location>
    <ligand>
        <name>a divalent metal cation</name>
        <dbReference type="ChEBI" id="CHEBI:60240"/>
        <label>1</label>
    </ligand>
</feature>
<dbReference type="GO" id="GO:0046872">
    <property type="term" value="F:metal ion binding"/>
    <property type="evidence" value="ECO:0007669"/>
    <property type="project" value="UniProtKB-UniRule"/>
</dbReference>
<keyword evidence="4 5" id="KW-0378">Hydrolase</keyword>